<dbReference type="AlphaFoldDB" id="A0A0F8ZBB2"/>
<proteinExistence type="predicted"/>
<accession>A0A0F8ZBB2</accession>
<feature type="non-terminal residue" evidence="2">
    <location>
        <position position="26"/>
    </location>
</feature>
<dbReference type="EMBL" id="LAZR01052320">
    <property type="protein sequence ID" value="KKK83230.1"/>
    <property type="molecule type" value="Genomic_DNA"/>
</dbReference>
<organism evidence="2">
    <name type="scientific">marine sediment metagenome</name>
    <dbReference type="NCBI Taxonomy" id="412755"/>
    <lineage>
        <taxon>unclassified sequences</taxon>
        <taxon>metagenomes</taxon>
        <taxon>ecological metagenomes</taxon>
    </lineage>
</organism>
<gene>
    <name evidence="2" type="ORF">LCGC14_2795500</name>
</gene>
<name>A0A0F8ZBB2_9ZZZZ</name>
<comment type="caution">
    <text evidence="2">The sequence shown here is derived from an EMBL/GenBank/DDBJ whole genome shotgun (WGS) entry which is preliminary data.</text>
</comment>
<reference evidence="2" key="1">
    <citation type="journal article" date="2015" name="Nature">
        <title>Complex archaea that bridge the gap between prokaryotes and eukaryotes.</title>
        <authorList>
            <person name="Spang A."/>
            <person name="Saw J.H."/>
            <person name="Jorgensen S.L."/>
            <person name="Zaremba-Niedzwiedzka K."/>
            <person name="Martijn J."/>
            <person name="Lind A.E."/>
            <person name="van Eijk R."/>
            <person name="Schleper C."/>
            <person name="Guy L."/>
            <person name="Ettema T.J."/>
        </authorList>
    </citation>
    <scope>NUCLEOTIDE SEQUENCE</scope>
</reference>
<evidence type="ECO:0000313" key="2">
    <source>
        <dbReference type="EMBL" id="KKK83230.1"/>
    </source>
</evidence>
<sequence>MHAITNASDFASRRCNASASMRSTWS</sequence>
<protein>
    <submittedName>
        <fullName evidence="2">Uncharacterized protein</fullName>
    </submittedName>
</protein>
<evidence type="ECO:0000256" key="1">
    <source>
        <dbReference type="SAM" id="MobiDB-lite"/>
    </source>
</evidence>
<feature type="region of interest" description="Disordered" evidence="1">
    <location>
        <begin position="1"/>
        <end position="26"/>
    </location>
</feature>